<dbReference type="PaxDb" id="6945-B7PWV4"/>
<dbReference type="EMBL" id="ABJB011014579">
    <property type="status" value="NOT_ANNOTATED_CDS"/>
    <property type="molecule type" value="Genomic_DNA"/>
</dbReference>
<accession>B7PWV4</accession>
<dbReference type="Pfam" id="PF00581">
    <property type="entry name" value="Rhodanese"/>
    <property type="match status" value="1"/>
</dbReference>
<dbReference type="EMBL" id="ABJB010817155">
    <property type="status" value="NOT_ANNOTATED_CDS"/>
    <property type="molecule type" value="Genomic_DNA"/>
</dbReference>
<reference evidence="8" key="2">
    <citation type="submission" date="2020-05" db="UniProtKB">
        <authorList>
            <consortium name="EnsemblMetazoa"/>
        </authorList>
    </citation>
    <scope>IDENTIFICATION</scope>
    <source>
        <strain evidence="8">wikel</strain>
    </source>
</reference>
<dbReference type="SUPFAM" id="SSF52821">
    <property type="entry name" value="Rhodanese/Cell cycle control phosphatase"/>
    <property type="match status" value="1"/>
</dbReference>
<comment type="subcellular location">
    <subcellularLocation>
        <location evidence="1">Golgi apparatus</location>
        <location evidence="1">trans-Golgi network</location>
    </subcellularLocation>
</comment>
<evidence type="ECO:0000256" key="3">
    <source>
        <dbReference type="ARBA" id="ARBA00022473"/>
    </source>
</evidence>
<dbReference type="GO" id="GO:0005829">
    <property type="term" value="C:cytosol"/>
    <property type="evidence" value="ECO:0007669"/>
    <property type="project" value="GOC"/>
</dbReference>
<evidence type="ECO:0000313" key="9">
    <source>
        <dbReference type="Proteomes" id="UP000001555"/>
    </source>
</evidence>
<dbReference type="InterPro" id="IPR001763">
    <property type="entry name" value="Rhodanese-like_dom"/>
</dbReference>
<evidence type="ECO:0007829" key="10">
    <source>
        <dbReference type="PeptideAtlas" id="B7PWV4"/>
    </source>
</evidence>
<dbReference type="PROSITE" id="PS50206">
    <property type="entry name" value="RHODANESE_3"/>
    <property type="match status" value="1"/>
</dbReference>
<reference evidence="7 9" key="1">
    <citation type="submission" date="2008-03" db="EMBL/GenBank/DDBJ databases">
        <title>Annotation of Ixodes scapularis.</title>
        <authorList>
            <consortium name="Ixodes scapularis Genome Project Consortium"/>
            <person name="Caler E."/>
            <person name="Hannick L.I."/>
            <person name="Bidwell S."/>
            <person name="Joardar V."/>
            <person name="Thiagarajan M."/>
            <person name="Amedeo P."/>
            <person name="Galinsky K.J."/>
            <person name="Schobel S."/>
            <person name="Inman J."/>
            <person name="Hostetler J."/>
            <person name="Miller J."/>
            <person name="Hammond M."/>
            <person name="Megy K."/>
            <person name="Lawson D."/>
            <person name="Kodira C."/>
            <person name="Sutton G."/>
            <person name="Meyer J."/>
            <person name="Hill C.A."/>
            <person name="Birren B."/>
            <person name="Nene V."/>
            <person name="Collins F."/>
            <person name="Alarcon-Chaidez F."/>
            <person name="Wikel S."/>
            <person name="Strausberg R."/>
        </authorList>
    </citation>
    <scope>NUCLEOTIDE SEQUENCE [LARGE SCALE GENOMIC DNA]</scope>
    <source>
        <strain evidence="9">Wikel</strain>
        <strain evidence="7">Wikel colony</strain>
    </source>
</reference>
<dbReference type="EnsemblMetazoa" id="ISCW019993-RA">
    <property type="protein sequence ID" value="ISCW019993-PA"/>
    <property type="gene ID" value="ISCW019993"/>
</dbReference>
<dbReference type="VEuPathDB" id="VectorBase:ISCP_035723"/>
<dbReference type="VEuPathDB" id="VectorBase:ISCI019993"/>
<dbReference type="GO" id="GO:0005802">
    <property type="term" value="C:trans-Golgi network"/>
    <property type="evidence" value="ECO:0000318"/>
    <property type="project" value="GO_Central"/>
</dbReference>
<evidence type="ECO:0000313" key="7">
    <source>
        <dbReference type="EMBL" id="EEC11076.1"/>
    </source>
</evidence>
<protein>
    <recommendedName>
        <fullName evidence="2">TBC1 domain family member 23</fullName>
    </recommendedName>
</protein>
<evidence type="ECO:0000256" key="4">
    <source>
        <dbReference type="ARBA" id="ARBA00023034"/>
    </source>
</evidence>
<dbReference type="PROSITE" id="PS50086">
    <property type="entry name" value="TBC_RABGAP"/>
    <property type="match status" value="1"/>
</dbReference>
<organism>
    <name type="scientific">Ixodes scapularis</name>
    <name type="common">Black-legged tick</name>
    <name type="synonym">Deer tick</name>
    <dbReference type="NCBI Taxonomy" id="6945"/>
    <lineage>
        <taxon>Eukaryota</taxon>
        <taxon>Metazoa</taxon>
        <taxon>Ecdysozoa</taxon>
        <taxon>Arthropoda</taxon>
        <taxon>Chelicerata</taxon>
        <taxon>Arachnida</taxon>
        <taxon>Acari</taxon>
        <taxon>Parasitiformes</taxon>
        <taxon>Ixodida</taxon>
        <taxon>Ixodoidea</taxon>
        <taxon>Ixodidae</taxon>
        <taxon>Ixodinae</taxon>
        <taxon>Ixodes</taxon>
    </lineage>
</organism>
<dbReference type="EMBL" id="ABJB010456797">
    <property type="status" value="NOT_ANNOTATED_CDS"/>
    <property type="molecule type" value="Genomic_DNA"/>
</dbReference>
<dbReference type="Gene3D" id="3.40.250.10">
    <property type="entry name" value="Rhodanese-like domain"/>
    <property type="match status" value="1"/>
</dbReference>
<dbReference type="InterPro" id="IPR036873">
    <property type="entry name" value="Rhodanese-like_dom_sf"/>
</dbReference>
<dbReference type="InterPro" id="IPR035969">
    <property type="entry name" value="Rab-GAP_TBC_sf"/>
</dbReference>
<dbReference type="Gene3D" id="1.10.472.80">
    <property type="entry name" value="Ypt/Rab-GAP domain of gyp1p, domain 3"/>
    <property type="match status" value="1"/>
</dbReference>
<evidence type="ECO:0000256" key="2">
    <source>
        <dbReference type="ARBA" id="ARBA00014207"/>
    </source>
</evidence>
<dbReference type="SUPFAM" id="SSF47923">
    <property type="entry name" value="Ypt/Rab-GAP domain of gyp1p"/>
    <property type="match status" value="2"/>
</dbReference>
<dbReference type="InterPro" id="IPR000195">
    <property type="entry name" value="Rab-GAP-TBC_dom"/>
</dbReference>
<dbReference type="OrthoDB" id="73307at2759"/>
<dbReference type="AlphaFoldDB" id="B7PWV4"/>
<dbReference type="HOGENOM" id="CLU_026555_0_0_1"/>
<dbReference type="VEuPathDB" id="VectorBase:ISCW019993"/>
<gene>
    <name evidence="7" type="ORF">IscW_ISCW019993</name>
</gene>
<dbReference type="EMBL" id="ABJB011044668">
    <property type="status" value="NOT_ANNOTATED_CDS"/>
    <property type="molecule type" value="Genomic_DNA"/>
</dbReference>
<keyword evidence="9" id="KW-1185">Reference proteome</keyword>
<keyword evidence="3" id="KW-0217">Developmental protein</keyword>
<evidence type="ECO:0000259" key="5">
    <source>
        <dbReference type="PROSITE" id="PS50086"/>
    </source>
</evidence>
<dbReference type="EMBL" id="ABJB010773453">
    <property type="status" value="NOT_ANNOTATED_CDS"/>
    <property type="molecule type" value="Genomic_DNA"/>
</dbReference>
<dbReference type="EMBL" id="DS810361">
    <property type="protein sequence ID" value="EEC11076.1"/>
    <property type="molecule type" value="Genomic_DNA"/>
</dbReference>
<feature type="domain" description="Rab-GAP TBC" evidence="5">
    <location>
        <begin position="38"/>
        <end position="217"/>
    </location>
</feature>
<name>B7PWV4_IXOSC</name>
<dbReference type="STRING" id="6945.B7PWV4"/>
<keyword evidence="4" id="KW-0333">Golgi apparatus</keyword>
<sequence>MNGHISFVFSHSRMQELETALLSECDLNTLRQVSKMKPVPECFRAYVWKISLGVKGKEVGDWDEIYDLAEQSLIRKDCQALVERFGNDDEEKLSVLCDLESVLTRFCKTTGFRYESTNGWMEVLEPLIALHLSKTELFFCLHALITTYIPRHCFKDGSPFHLLRLLLLYHDPELCSFLDTKKITPDSYALPWASVLFSSTCDLKVIQAMWDIYLQLSDPFLLFYLSLVLLANTKEEIMSRKDDSKAALIELISSAPCALEAEDIEDFCSLAQFYSTRTPQSFSREYHAIIFGSEECLDRDLPQALCLPVSVSELVTSNGLDRHSLVRYFVVDCRPADQYNSGHLKTAFHLDASLMLQEPRAFETAVQALFAAQKQAMEANSVASGEHLCFMGSGREEEDQYVHMVISSFLQKQLQYVSLVRGGYKGKLAARSVYPGFVRMINMRVNFFLASSRSPRISTVQFHFCLLRPLSGNSFKFPKKITCCTLSRATDMKEKLVDYITNPQQPVVERHVSSSDKLGKRYRGMAPVFSIDDEHDDMGGHGDLDKHVQEEESISTWVKKPDVLGHFKCEEIKENGHLYPSHLLVTESHLYLLREISHKKGSARIVSQRPLLSVLKITSKKQHPELITFKYGISDDATGTFTVVSLERLVIPKAKEATQLVKAQITKLLEENEER</sequence>
<dbReference type="SMART" id="SM00164">
    <property type="entry name" value="TBC"/>
    <property type="match status" value="1"/>
</dbReference>
<dbReference type="InterPro" id="IPR045799">
    <property type="entry name" value="TBC1D23_C"/>
</dbReference>
<dbReference type="GO" id="GO:0042147">
    <property type="term" value="P:retrograde transport, endosome to Golgi"/>
    <property type="evidence" value="ECO:0000318"/>
    <property type="project" value="GO_Central"/>
</dbReference>
<dbReference type="InParanoid" id="B7PWV4"/>
<dbReference type="Pfam" id="PF19430">
    <property type="entry name" value="TBC1D23_C"/>
    <property type="match status" value="1"/>
</dbReference>
<dbReference type="PANTHER" id="PTHR13297:SF5">
    <property type="entry name" value="TBC1 DOMAIN FAMILY MEMBER 23"/>
    <property type="match status" value="1"/>
</dbReference>
<dbReference type="CDD" id="cd20788">
    <property type="entry name" value="TBC1D23_C-like"/>
    <property type="match status" value="1"/>
</dbReference>
<evidence type="ECO:0000313" key="8">
    <source>
        <dbReference type="EnsemblMetazoa" id="ISCW019993-PA"/>
    </source>
</evidence>
<dbReference type="EMBL" id="ABJB010967759">
    <property type="status" value="NOT_ANNOTATED_CDS"/>
    <property type="molecule type" value="Genomic_DNA"/>
</dbReference>
<dbReference type="EMBL" id="ABJB011125648">
    <property type="status" value="NOT_ANNOTATED_CDS"/>
    <property type="molecule type" value="Genomic_DNA"/>
</dbReference>
<dbReference type="EMBL" id="ABJB010255577">
    <property type="status" value="NOT_ANNOTATED_CDS"/>
    <property type="molecule type" value="Genomic_DNA"/>
</dbReference>
<dbReference type="GO" id="GO:0099041">
    <property type="term" value="P:vesicle tethering to Golgi"/>
    <property type="evidence" value="ECO:0000318"/>
    <property type="project" value="GO_Central"/>
</dbReference>
<feature type="domain" description="Rhodanese" evidence="6">
    <location>
        <begin position="324"/>
        <end position="435"/>
    </location>
</feature>
<evidence type="ECO:0000259" key="6">
    <source>
        <dbReference type="PROSITE" id="PS50206"/>
    </source>
</evidence>
<dbReference type="Proteomes" id="UP000001555">
    <property type="component" value="Unassembled WGS sequence"/>
</dbReference>
<keyword evidence="10" id="KW-1267">Proteomics identification</keyword>
<evidence type="ECO:0000256" key="1">
    <source>
        <dbReference type="ARBA" id="ARBA00004601"/>
    </source>
</evidence>
<dbReference type="FunCoup" id="B7PWV4">
    <property type="interactions" value="1468"/>
</dbReference>
<proteinExistence type="evidence at protein level"/>
<dbReference type="PANTHER" id="PTHR13297">
    <property type="entry name" value="TBC1 DOMAIN FAMILY MEMBER 23-RELATED"/>
    <property type="match status" value="1"/>
</dbReference>
<dbReference type="EMBL" id="ABJB010265484">
    <property type="status" value="NOT_ANNOTATED_CDS"/>
    <property type="molecule type" value="Genomic_DNA"/>
</dbReference>
<dbReference type="Pfam" id="PF00566">
    <property type="entry name" value="RabGAP-TBC"/>
    <property type="match status" value="1"/>
</dbReference>
<dbReference type="InterPro" id="IPR039755">
    <property type="entry name" value="TBC1D23"/>
</dbReference>